<evidence type="ECO:0000313" key="8">
    <source>
        <dbReference type="EMBL" id="AFD08449.1"/>
    </source>
</evidence>
<evidence type="ECO:0000259" key="7">
    <source>
        <dbReference type="Pfam" id="PF14322"/>
    </source>
</evidence>
<keyword evidence="5" id="KW-0998">Cell outer membrane</keyword>
<dbReference type="SUPFAM" id="SSF48452">
    <property type="entry name" value="TPR-like"/>
    <property type="match status" value="1"/>
</dbReference>
<protein>
    <submittedName>
        <fullName evidence="8">RagB/SusD family protein</fullName>
    </submittedName>
</protein>
<dbReference type="InterPro" id="IPR012944">
    <property type="entry name" value="SusD_RagB_dom"/>
</dbReference>
<evidence type="ECO:0000256" key="2">
    <source>
        <dbReference type="ARBA" id="ARBA00006275"/>
    </source>
</evidence>
<keyword evidence="9" id="KW-1185">Reference proteome</keyword>
<comment type="subcellular location">
    <subcellularLocation>
        <location evidence="1">Cell outer membrane</location>
    </subcellularLocation>
</comment>
<evidence type="ECO:0000313" key="9">
    <source>
        <dbReference type="Proteomes" id="UP000007590"/>
    </source>
</evidence>
<dbReference type="STRING" id="929556.Solca_3444"/>
<dbReference type="PROSITE" id="PS51257">
    <property type="entry name" value="PROKAR_LIPOPROTEIN"/>
    <property type="match status" value="1"/>
</dbReference>
<keyword evidence="3" id="KW-0732">Signal</keyword>
<sequence length="567" mass="64153">MKRNTYILTLLTATLSLTSCEKEFLDKEPLSTISNASFWSTEKDVYLALNGCYAYLDGGDGVIYGDGATDNAHAQYPWESISGLIASGDVSPSSESPKDYAFVAFNQGWDFISVGRCNYLLENIDKVSFKDNALKERYKAEARFLRAFRYFNMISTYGDVPLILKTLTTDEAKQVTREKEATVLAFVLKELEETSSLLPASYSGGFANEKGRITKGAALALKARVHLYYGQWDKAAEAAQQVMGMGYQLFKVNSESDADKLDNYDNWVDFTNDADRQKFRLGIRSYEQLFYAVNEGNSEVILDRQYMAGEAWGSTVNGLYTLLGTDAQSGWSSVAPTQELVNAYLMKDGRVPTAISPATRATRYKARQTDPAFYNEYKNRDPRFYATIQFEGNPWAAIQSGYVFEWVKGGNNCSQTGYNFRKLVDPTETVRDWSGNNNVILIRYAEILLTYAEAKNELSGPDAIIYDALDKIRERVDMPLIDRTTYNTKESLRSLIRNERRVELALEGHRYFDIRRWGIGENVMKTIVNLENETVEPRAWYDKLMKLPVPQSQIDLAPGLKPNNTGY</sequence>
<name>H8KXC0_SOLCM</name>
<dbReference type="AlphaFoldDB" id="H8KXC0"/>
<dbReference type="RefSeq" id="WP_014681672.1">
    <property type="nucleotide sequence ID" value="NC_017770.1"/>
</dbReference>
<gene>
    <name evidence="8" type="ordered locus">Solca_3444</name>
</gene>
<dbReference type="HOGENOM" id="CLU_015553_0_0_10"/>
<organism evidence="8 9">
    <name type="scientific">Solitalea canadensis (strain ATCC 29591 / DSM 3403 / JCM 21819 / LMG 8368 / NBRC 15130 / NCIMB 12057 / USAM 9D)</name>
    <name type="common">Flexibacter canadensis</name>
    <dbReference type="NCBI Taxonomy" id="929556"/>
    <lineage>
        <taxon>Bacteria</taxon>
        <taxon>Pseudomonadati</taxon>
        <taxon>Bacteroidota</taxon>
        <taxon>Sphingobacteriia</taxon>
        <taxon>Sphingobacteriales</taxon>
        <taxon>Sphingobacteriaceae</taxon>
        <taxon>Solitalea</taxon>
    </lineage>
</organism>
<dbReference type="Pfam" id="PF07980">
    <property type="entry name" value="SusD_RagB"/>
    <property type="match status" value="1"/>
</dbReference>
<dbReference type="GO" id="GO:0009279">
    <property type="term" value="C:cell outer membrane"/>
    <property type="evidence" value="ECO:0007669"/>
    <property type="project" value="UniProtKB-SubCell"/>
</dbReference>
<evidence type="ECO:0000256" key="3">
    <source>
        <dbReference type="ARBA" id="ARBA00022729"/>
    </source>
</evidence>
<dbReference type="InterPro" id="IPR011990">
    <property type="entry name" value="TPR-like_helical_dom_sf"/>
</dbReference>
<evidence type="ECO:0000256" key="4">
    <source>
        <dbReference type="ARBA" id="ARBA00023136"/>
    </source>
</evidence>
<evidence type="ECO:0000256" key="5">
    <source>
        <dbReference type="ARBA" id="ARBA00023237"/>
    </source>
</evidence>
<dbReference type="Gene3D" id="1.25.40.390">
    <property type="match status" value="1"/>
</dbReference>
<dbReference type="EMBL" id="CP003349">
    <property type="protein sequence ID" value="AFD08449.1"/>
    <property type="molecule type" value="Genomic_DNA"/>
</dbReference>
<dbReference type="Proteomes" id="UP000007590">
    <property type="component" value="Chromosome"/>
</dbReference>
<feature type="domain" description="RagB/SusD" evidence="6">
    <location>
        <begin position="299"/>
        <end position="567"/>
    </location>
</feature>
<dbReference type="eggNOG" id="COG1435">
    <property type="taxonomic scope" value="Bacteria"/>
</dbReference>
<feature type="domain" description="SusD-like N-terminal" evidence="7">
    <location>
        <begin position="97"/>
        <end position="227"/>
    </location>
</feature>
<evidence type="ECO:0000256" key="1">
    <source>
        <dbReference type="ARBA" id="ARBA00004442"/>
    </source>
</evidence>
<dbReference type="KEGG" id="scn:Solca_3444"/>
<dbReference type="CDD" id="cd08977">
    <property type="entry name" value="SusD"/>
    <property type="match status" value="1"/>
</dbReference>
<accession>H8KXC0</accession>
<proteinExistence type="inferred from homology"/>
<evidence type="ECO:0000259" key="6">
    <source>
        <dbReference type="Pfam" id="PF07980"/>
    </source>
</evidence>
<comment type="similarity">
    <text evidence="2">Belongs to the SusD family.</text>
</comment>
<dbReference type="InterPro" id="IPR033985">
    <property type="entry name" value="SusD-like_N"/>
</dbReference>
<keyword evidence="4" id="KW-0472">Membrane</keyword>
<dbReference type="Pfam" id="PF14322">
    <property type="entry name" value="SusD-like_3"/>
    <property type="match status" value="1"/>
</dbReference>
<reference evidence="8" key="1">
    <citation type="submission" date="2012-02" db="EMBL/GenBank/DDBJ databases">
        <title>The complete genome of Solitalea canadensis DSM 3403.</title>
        <authorList>
            <consortium name="US DOE Joint Genome Institute (JGI-PGF)"/>
            <person name="Lucas S."/>
            <person name="Copeland A."/>
            <person name="Lapidus A."/>
            <person name="Glavina del Rio T."/>
            <person name="Dalin E."/>
            <person name="Tice H."/>
            <person name="Bruce D."/>
            <person name="Goodwin L."/>
            <person name="Pitluck S."/>
            <person name="Peters L."/>
            <person name="Ovchinnikova G."/>
            <person name="Lu M."/>
            <person name="Kyrpides N."/>
            <person name="Mavromatis K."/>
            <person name="Ivanova N."/>
            <person name="Brettin T."/>
            <person name="Detter J.C."/>
            <person name="Han C."/>
            <person name="Larimer F."/>
            <person name="Land M."/>
            <person name="Hauser L."/>
            <person name="Markowitz V."/>
            <person name="Cheng J.-F."/>
            <person name="Hugenholtz P."/>
            <person name="Woyke T."/>
            <person name="Wu D."/>
            <person name="Spring S."/>
            <person name="Schroeder M."/>
            <person name="Kopitz M."/>
            <person name="Brambilla E."/>
            <person name="Klenk H.-P."/>
            <person name="Eisen J.A."/>
        </authorList>
    </citation>
    <scope>NUCLEOTIDE SEQUENCE</scope>
    <source>
        <strain evidence="8">DSM 3403</strain>
    </source>
</reference>